<dbReference type="PANTHER" id="PTHR36933">
    <property type="entry name" value="SLL0788 PROTEIN"/>
    <property type="match status" value="1"/>
</dbReference>
<evidence type="ECO:0000313" key="4">
    <source>
        <dbReference type="EMBL" id="CAB4807769.1"/>
    </source>
</evidence>
<protein>
    <submittedName>
        <fullName evidence="4">Unannotated protein</fullName>
    </submittedName>
</protein>
<evidence type="ECO:0000259" key="3">
    <source>
        <dbReference type="Pfam" id="PF03713"/>
    </source>
</evidence>
<dbReference type="InterPro" id="IPR012347">
    <property type="entry name" value="Ferritin-like"/>
</dbReference>
<name>A0A6J6YFL3_9ZZZZ</name>
<feature type="region of interest" description="Disordered" evidence="1">
    <location>
        <begin position="1"/>
        <end position="21"/>
    </location>
</feature>
<dbReference type="InterPro" id="IPR005183">
    <property type="entry name" value="DUF305_CopM-like"/>
</dbReference>
<dbReference type="Gene3D" id="1.20.1260.10">
    <property type="match status" value="1"/>
</dbReference>
<dbReference type="EMBL" id="CAFAAI010000254">
    <property type="protein sequence ID" value="CAB4807769.1"/>
    <property type="molecule type" value="Genomic_DNA"/>
</dbReference>
<evidence type="ECO:0000256" key="1">
    <source>
        <dbReference type="SAM" id="MobiDB-lite"/>
    </source>
</evidence>
<keyword evidence="2" id="KW-1133">Transmembrane helix</keyword>
<keyword evidence="2" id="KW-0812">Transmembrane</keyword>
<keyword evidence="2" id="KW-0472">Membrane</keyword>
<reference evidence="4" key="1">
    <citation type="submission" date="2020-05" db="EMBL/GenBank/DDBJ databases">
        <authorList>
            <person name="Chiriac C."/>
            <person name="Salcher M."/>
            <person name="Ghai R."/>
            <person name="Kavagutti S V."/>
        </authorList>
    </citation>
    <scope>NUCLEOTIDE SEQUENCE</scope>
</reference>
<accession>A0A6J6YFL3</accession>
<dbReference type="Pfam" id="PF03713">
    <property type="entry name" value="DUF305"/>
    <property type="match status" value="1"/>
</dbReference>
<gene>
    <name evidence="4" type="ORF">UFOPK2992_01375</name>
</gene>
<evidence type="ECO:0000256" key="2">
    <source>
        <dbReference type="SAM" id="Phobius"/>
    </source>
</evidence>
<feature type="domain" description="DUF305" evidence="3">
    <location>
        <begin position="69"/>
        <end position="223"/>
    </location>
</feature>
<dbReference type="PANTHER" id="PTHR36933:SF1">
    <property type="entry name" value="SLL0788 PROTEIN"/>
    <property type="match status" value="1"/>
</dbReference>
<feature type="transmembrane region" description="Helical" evidence="2">
    <location>
        <begin position="38"/>
        <end position="56"/>
    </location>
</feature>
<proteinExistence type="predicted"/>
<sequence>MKHAKLRTVSNPTPGTDDGSDASTQTIVLPWWHHRGNLISVLLAAIILAAGAGFVIGERNATPQPNAVDIGYLQDMRAHHEQAVEMALIYIAKPGTHSIFHLIAKEIAFGQAVDVGRMIQLLREYGKAEANESGTAMVWMDHPAVPLDRMPGLATPSDLKSFIAAKGSEADKQFVALMVAHHEAGIHMSDFAATNAATSEVRAMADASSHTQQGEIAELKKLLAQI</sequence>
<dbReference type="AlphaFoldDB" id="A0A6J6YFL3"/>
<organism evidence="4">
    <name type="scientific">freshwater metagenome</name>
    <dbReference type="NCBI Taxonomy" id="449393"/>
    <lineage>
        <taxon>unclassified sequences</taxon>
        <taxon>metagenomes</taxon>
        <taxon>ecological metagenomes</taxon>
    </lineage>
</organism>